<gene>
    <name evidence="1" type="ORF">JY572_13330</name>
</gene>
<dbReference type="PROSITE" id="PS51257">
    <property type="entry name" value="PROKAR_LIPOPROTEIN"/>
    <property type="match status" value="1"/>
</dbReference>
<keyword evidence="2" id="KW-1185">Reference proteome</keyword>
<proteinExistence type="predicted"/>
<evidence type="ECO:0000313" key="2">
    <source>
        <dbReference type="Proteomes" id="UP000663090"/>
    </source>
</evidence>
<dbReference type="Proteomes" id="UP000663090">
    <property type="component" value="Chromosome"/>
</dbReference>
<protein>
    <recommendedName>
        <fullName evidence="3">Lipoprotein</fullName>
    </recommendedName>
</protein>
<sequence length="214" mass="22422">MNHRLSSAVAVSGLVWLVACGEDSKSKEPGPQQEEAGYVLTGQVVSLEPASQTGATRLTIAWENWMRNGDTLVSQGGVAVPQSLPGAWSLRLTGEPGPGALNDLGAGAGFLGTGRIAVYQDVNGDDRFDVESEPLRGLSGTHVVLYAPTVTPALLSELREWNGITNLEALAPGYQLARGVCRDGLSFDALEIVPAVSVEVVSESASYGGCLNYH</sequence>
<evidence type="ECO:0000313" key="1">
    <source>
        <dbReference type="EMBL" id="QSQ16967.1"/>
    </source>
</evidence>
<accession>A0ABX7NDS2</accession>
<organism evidence="1 2">
    <name type="scientific">Myxococcus landrumensis</name>
    <dbReference type="NCBI Taxonomy" id="2813577"/>
    <lineage>
        <taxon>Bacteria</taxon>
        <taxon>Pseudomonadati</taxon>
        <taxon>Myxococcota</taxon>
        <taxon>Myxococcia</taxon>
        <taxon>Myxococcales</taxon>
        <taxon>Cystobacterineae</taxon>
        <taxon>Myxococcaceae</taxon>
        <taxon>Myxococcus</taxon>
    </lineage>
</organism>
<name>A0ABX7NDS2_9BACT</name>
<reference evidence="1 2" key="1">
    <citation type="submission" date="2021-02" db="EMBL/GenBank/DDBJ databases">
        <title>De Novo genome assembly of isolated myxobacteria.</title>
        <authorList>
            <person name="Stevens D.C."/>
        </authorList>
    </citation>
    <scope>NUCLEOTIDE SEQUENCE [LARGE SCALE GENOMIC DNA]</scope>
    <source>
        <strain evidence="1 2">SCHIC003</strain>
    </source>
</reference>
<dbReference type="EMBL" id="CP071091">
    <property type="protein sequence ID" value="QSQ16967.1"/>
    <property type="molecule type" value="Genomic_DNA"/>
</dbReference>
<evidence type="ECO:0008006" key="3">
    <source>
        <dbReference type="Google" id="ProtNLM"/>
    </source>
</evidence>
<dbReference type="RefSeq" id="WP_206718603.1">
    <property type="nucleotide sequence ID" value="NZ_CP071091.1"/>
</dbReference>